<accession>A0A2T8KUE7</accession>
<name>A0A2T8KUE7_9POAL</name>
<protein>
    <submittedName>
        <fullName evidence="1">Uncharacterized protein</fullName>
    </submittedName>
</protein>
<evidence type="ECO:0000313" key="1">
    <source>
        <dbReference type="EMBL" id="PVH65801.1"/>
    </source>
</evidence>
<dbReference type="AlphaFoldDB" id="A0A2T8KUE7"/>
<dbReference type="Gramene" id="PVH65801">
    <property type="protein sequence ID" value="PVH65801"/>
    <property type="gene ID" value="PAHAL_1G079800"/>
</dbReference>
<dbReference type="Proteomes" id="UP000243499">
    <property type="component" value="Chromosome 1"/>
</dbReference>
<gene>
    <name evidence="1" type="ORF">PAHAL_1G079800</name>
</gene>
<dbReference type="EMBL" id="CM008046">
    <property type="protein sequence ID" value="PVH65801.1"/>
    <property type="molecule type" value="Genomic_DNA"/>
</dbReference>
<organism evidence="1">
    <name type="scientific">Panicum hallii</name>
    <dbReference type="NCBI Taxonomy" id="206008"/>
    <lineage>
        <taxon>Eukaryota</taxon>
        <taxon>Viridiplantae</taxon>
        <taxon>Streptophyta</taxon>
        <taxon>Embryophyta</taxon>
        <taxon>Tracheophyta</taxon>
        <taxon>Spermatophyta</taxon>
        <taxon>Magnoliopsida</taxon>
        <taxon>Liliopsida</taxon>
        <taxon>Poales</taxon>
        <taxon>Poaceae</taxon>
        <taxon>PACMAD clade</taxon>
        <taxon>Panicoideae</taxon>
        <taxon>Panicodae</taxon>
        <taxon>Paniceae</taxon>
        <taxon>Panicinae</taxon>
        <taxon>Panicum</taxon>
        <taxon>Panicum sect. Panicum</taxon>
    </lineage>
</organism>
<reference evidence="1" key="1">
    <citation type="submission" date="2018-04" db="EMBL/GenBank/DDBJ databases">
        <title>WGS assembly of Panicum hallii.</title>
        <authorList>
            <person name="Lovell J."/>
            <person name="Jenkins J."/>
            <person name="Lowry D."/>
            <person name="Mamidi S."/>
            <person name="Sreedasyam A."/>
            <person name="Weng X."/>
            <person name="Barry K."/>
            <person name="Bonette J."/>
            <person name="Campitelli B."/>
            <person name="Daum C."/>
            <person name="Gordon S."/>
            <person name="Gould B."/>
            <person name="Lipzen A."/>
            <person name="Macqueen A."/>
            <person name="Palacio-Mejia J."/>
            <person name="Plott C."/>
            <person name="Shakirov E."/>
            <person name="Shu S."/>
            <person name="Yoshinaga Y."/>
            <person name="Zane M."/>
            <person name="Rokhsar D."/>
            <person name="Grimwood J."/>
            <person name="Schmutz J."/>
            <person name="Juenger T."/>
        </authorList>
    </citation>
    <scope>NUCLEOTIDE SEQUENCE [LARGE SCALE GENOMIC DNA]</scope>
    <source>
        <strain evidence="1">FIL2</strain>
    </source>
</reference>
<proteinExistence type="predicted"/>
<sequence length="116" mass="13012">MLVHSNVEHCFFRIITSINVLSMFGDIAKFHISAHMNIRMLHSTAGRIIPTPPRFCTQMLHPESCGINIDAISIYESYDMSKTVICPHSACCTPPNYLAEQVAHHAAFMEIDSPTH</sequence>